<proteinExistence type="inferred from homology"/>
<protein>
    <recommendedName>
        <fullName evidence="7">Cytochrome c oxidase assembly protein COX11, mitochondrial</fullName>
    </recommendedName>
</protein>
<dbReference type="GO" id="GO:0005507">
    <property type="term" value="F:copper ion binding"/>
    <property type="evidence" value="ECO:0007669"/>
    <property type="project" value="InterPro"/>
</dbReference>
<evidence type="ECO:0000256" key="1">
    <source>
        <dbReference type="ARBA" id="ARBA00004007"/>
    </source>
</evidence>
<keyword evidence="4 8" id="KW-1133">Transmembrane helix</keyword>
<evidence type="ECO:0000256" key="7">
    <source>
        <dbReference type="ARBA" id="ARBA00068998"/>
    </source>
</evidence>
<organism evidence="9 10">
    <name type="scientific">Bemisia tabaci</name>
    <name type="common">Sweetpotato whitefly</name>
    <name type="synonym">Aleurodes tabaci</name>
    <dbReference type="NCBI Taxonomy" id="7038"/>
    <lineage>
        <taxon>Eukaryota</taxon>
        <taxon>Metazoa</taxon>
        <taxon>Ecdysozoa</taxon>
        <taxon>Arthropoda</taxon>
        <taxon>Hexapoda</taxon>
        <taxon>Insecta</taxon>
        <taxon>Pterygota</taxon>
        <taxon>Neoptera</taxon>
        <taxon>Paraneoptera</taxon>
        <taxon>Hemiptera</taxon>
        <taxon>Sternorrhyncha</taxon>
        <taxon>Aleyrodoidea</taxon>
        <taxon>Aleyrodidae</taxon>
        <taxon>Aleyrodinae</taxon>
        <taxon>Bemisia</taxon>
    </lineage>
</organism>
<sequence>MLSMLAVLRFSIKPSIFHSVSASPVSTTPIVRLCNQCELYFRNSVNTLQTRYFSGLSVKTVNCHSLLRHFSSNPLDVKKRKTTLNYVIAGTIFCCAASFAAVPLYRIFCASTSYAGTVTHGDASEKIAEMKPVKSKPIKITFNADVSSSLQWNFKPLQREIIVRPGETALAFYTATNPSNNPIVGVSSYNVLPFEAGQYFVKIQCFCFEEQQLNPHEEVDMPVFFYIDPEFTADPKMEFVNEILLSYTFFEAKEGSKLLEKIPSYARKHILPKEPQLSAA</sequence>
<keyword evidence="10" id="KW-1185">Reference proteome</keyword>
<evidence type="ECO:0000256" key="6">
    <source>
        <dbReference type="ARBA" id="ARBA00063165"/>
    </source>
</evidence>
<evidence type="ECO:0000256" key="3">
    <source>
        <dbReference type="ARBA" id="ARBA00022692"/>
    </source>
</evidence>
<dbReference type="KEGG" id="btab:109032800"/>
<accession>A0A9P0AC01</accession>
<dbReference type="AlphaFoldDB" id="A0A9P0AC01"/>
<dbReference type="PANTHER" id="PTHR21320:SF3">
    <property type="entry name" value="CYTOCHROME C OXIDASE ASSEMBLY PROTEIN COX11, MITOCHONDRIAL-RELATED"/>
    <property type="match status" value="1"/>
</dbReference>
<comment type="subcellular location">
    <subcellularLocation>
        <location evidence="2">Mitochondrion inner membrane</location>
        <topology evidence="2">Single-pass membrane protein</topology>
        <orientation evidence="2">Intermembrane side</orientation>
    </subcellularLocation>
</comment>
<comment type="function">
    <text evidence="1">Exerts its effect at some terminal stage of cytochrome c oxidase synthesis, probably by being involved in the insertion of the copper B into subunit I.</text>
</comment>
<evidence type="ECO:0000313" key="9">
    <source>
        <dbReference type="EMBL" id="CAH0388563.1"/>
    </source>
</evidence>
<dbReference type="GO" id="GO:0005743">
    <property type="term" value="C:mitochondrial inner membrane"/>
    <property type="evidence" value="ECO:0007669"/>
    <property type="project" value="UniProtKB-SubCell"/>
</dbReference>
<dbReference type="HAMAP" id="MF_00155">
    <property type="entry name" value="CtaG"/>
    <property type="match status" value="1"/>
</dbReference>
<reference evidence="9" key="1">
    <citation type="submission" date="2021-12" db="EMBL/GenBank/DDBJ databases">
        <authorList>
            <person name="King R."/>
        </authorList>
    </citation>
    <scope>NUCLEOTIDE SEQUENCE</scope>
</reference>
<keyword evidence="5 8" id="KW-0472">Membrane</keyword>
<dbReference type="EMBL" id="OU963865">
    <property type="protein sequence ID" value="CAH0388563.1"/>
    <property type="molecule type" value="Genomic_DNA"/>
</dbReference>
<evidence type="ECO:0000256" key="4">
    <source>
        <dbReference type="ARBA" id="ARBA00022989"/>
    </source>
</evidence>
<dbReference type="SUPFAM" id="SSF110111">
    <property type="entry name" value="Ctag/Cox11"/>
    <property type="match status" value="1"/>
</dbReference>
<evidence type="ECO:0000256" key="2">
    <source>
        <dbReference type="ARBA" id="ARBA00004243"/>
    </source>
</evidence>
<dbReference type="NCBIfam" id="NF003465">
    <property type="entry name" value="PRK05089.1"/>
    <property type="match status" value="1"/>
</dbReference>
<dbReference type="Gene3D" id="2.60.370.10">
    <property type="entry name" value="Ctag/Cox11"/>
    <property type="match status" value="1"/>
</dbReference>
<dbReference type="FunFam" id="2.60.370.10:FF:000001">
    <property type="entry name" value="COX11 cytochrome c oxidase assembly homolog"/>
    <property type="match status" value="1"/>
</dbReference>
<name>A0A9P0AC01_BEMTA</name>
<dbReference type="Pfam" id="PF04442">
    <property type="entry name" value="CtaG_Cox11"/>
    <property type="match status" value="1"/>
</dbReference>
<gene>
    <name evidence="9" type="ORF">BEMITA_LOCUS7471</name>
</gene>
<keyword evidence="3 8" id="KW-0812">Transmembrane</keyword>
<comment type="subunit">
    <text evidence="6">Interacts with CNNM4/ACDP4. Interacts with RANBP2.</text>
</comment>
<dbReference type="InterPro" id="IPR023471">
    <property type="entry name" value="CtaG/Cox11_dom_sf"/>
</dbReference>
<evidence type="ECO:0000256" key="5">
    <source>
        <dbReference type="ARBA" id="ARBA00023136"/>
    </source>
</evidence>
<dbReference type="InterPro" id="IPR007533">
    <property type="entry name" value="Cyt_c_oxidase_assmbl_CtaG"/>
</dbReference>
<feature type="transmembrane region" description="Helical" evidence="8">
    <location>
        <begin position="84"/>
        <end position="105"/>
    </location>
</feature>
<evidence type="ECO:0000313" key="10">
    <source>
        <dbReference type="Proteomes" id="UP001152759"/>
    </source>
</evidence>
<evidence type="ECO:0000256" key="8">
    <source>
        <dbReference type="SAM" id="Phobius"/>
    </source>
</evidence>
<dbReference type="PANTHER" id="PTHR21320">
    <property type="entry name" value="CYTOCHROME C OXIDASE ASSEMBLY PROTEIN COX11-RELATED"/>
    <property type="match status" value="1"/>
</dbReference>
<dbReference type="Proteomes" id="UP001152759">
    <property type="component" value="Chromosome 4"/>
</dbReference>